<evidence type="ECO:0000313" key="1">
    <source>
        <dbReference type="EMBL" id="SMO89674.1"/>
    </source>
</evidence>
<reference evidence="1 2" key="1">
    <citation type="submission" date="2017-05" db="EMBL/GenBank/DDBJ databases">
        <authorList>
            <person name="Varghese N."/>
            <person name="Submissions S."/>
        </authorList>
    </citation>
    <scope>NUCLEOTIDE SEQUENCE [LARGE SCALE GENOMIC DNA]</scope>
    <source>
        <strain evidence="1 2">DSM 21985</strain>
    </source>
</reference>
<accession>A0A521F0D4</accession>
<dbReference type="NCBIfam" id="NF033709">
    <property type="entry name" value="PorV_fam"/>
    <property type="match status" value="1"/>
</dbReference>
<dbReference type="Proteomes" id="UP000317557">
    <property type="component" value="Unassembled WGS sequence"/>
</dbReference>
<proteinExistence type="predicted"/>
<keyword evidence="2" id="KW-1185">Reference proteome</keyword>
<dbReference type="EMBL" id="FXTP01000014">
    <property type="protein sequence ID" value="SMO89674.1"/>
    <property type="molecule type" value="Genomic_DNA"/>
</dbReference>
<name>A0A521F0D4_9BACT</name>
<evidence type="ECO:0008006" key="3">
    <source>
        <dbReference type="Google" id="ProtNLM"/>
    </source>
</evidence>
<protein>
    <recommendedName>
        <fullName evidence="3">Long-chain fatty acid transport protein</fullName>
    </recommendedName>
</protein>
<evidence type="ECO:0000313" key="2">
    <source>
        <dbReference type="Proteomes" id="UP000317557"/>
    </source>
</evidence>
<sequence length="382" mass="42905">MAFGWSADSLAQLNNVAFPFSYLNTNIKSLSLGNATVSLNGIGHDEITPAVAGEKGVIQVAPIWRNDSWTLRKSWKTRGLKMNYRTGSSNFGFSFHHYATNEQESTALFYVPFIYKYNHDEIHLATRYSYSFQSGLTVGTGLNYMYSSEGDGYASRNQKTKAADAWTLDIGANYQFSDISFSQVTFQPHVGIALTDFGMPSRYVESNSSNPMPATLRIGGGTNISFNKKVDGREVLELSVMQNVSKIMARTIQKPHENEMHVDAMNPFKALIKSWGAYEYVANGSEKKADLAEQLWWHSGMELVFLESIAVRLGYQKAGKAEEQLSYWSLGAGIDLYYVVLDYTHINIKNYNNVFLKPHWQITGRIPLDGQRPDTILDILSN</sequence>
<gene>
    <name evidence="1" type="ORF">SAMN06265219_11490</name>
</gene>
<dbReference type="AlphaFoldDB" id="A0A521F0D4"/>
<organism evidence="1 2">
    <name type="scientific">Gracilimonas mengyeensis</name>
    <dbReference type="NCBI Taxonomy" id="1302730"/>
    <lineage>
        <taxon>Bacteria</taxon>
        <taxon>Pseudomonadati</taxon>
        <taxon>Balneolota</taxon>
        <taxon>Balneolia</taxon>
        <taxon>Balneolales</taxon>
        <taxon>Balneolaceae</taxon>
        <taxon>Gracilimonas</taxon>
    </lineage>
</organism>